<proteinExistence type="predicted"/>
<name>A0A0M9G475_LEPPY</name>
<comment type="caution">
    <text evidence="2">The sequence shown here is derived from an EMBL/GenBank/DDBJ whole genome shotgun (WGS) entry which is preliminary data.</text>
</comment>
<organism evidence="2 3">
    <name type="scientific">Leptomonas pyrrhocoris</name>
    <name type="common">Firebug parasite</name>
    <dbReference type="NCBI Taxonomy" id="157538"/>
    <lineage>
        <taxon>Eukaryota</taxon>
        <taxon>Discoba</taxon>
        <taxon>Euglenozoa</taxon>
        <taxon>Kinetoplastea</taxon>
        <taxon>Metakinetoplastina</taxon>
        <taxon>Trypanosomatida</taxon>
        <taxon>Trypanosomatidae</taxon>
        <taxon>Leishmaniinae</taxon>
        <taxon>Leptomonas</taxon>
    </lineage>
</organism>
<dbReference type="Proteomes" id="UP000037923">
    <property type="component" value="Unassembled WGS sequence"/>
</dbReference>
<sequence>MFRSTLRRALSSSTTVSCLQSFRLQQCSVSALLSNGMLCRSIRGVRCPNAAAILPFQSPFAVATRSGSSVTRAASWRAAPRTKASWRQARKAQTQHPATSNIIKSNSKSASKAGPMRRNPSRATARKPALRRPRPHSRKLSPYQRQTEKYNKRVVAIARLWKEQRKGVQKKKKFLASRLV</sequence>
<feature type="compositionally biased region" description="Basic residues" evidence="1">
    <location>
        <begin position="124"/>
        <end position="139"/>
    </location>
</feature>
<gene>
    <name evidence="2" type="ORF">ABB37_04056</name>
</gene>
<dbReference type="GeneID" id="26904347"/>
<keyword evidence="3" id="KW-1185">Reference proteome</keyword>
<feature type="region of interest" description="Disordered" evidence="1">
    <location>
        <begin position="73"/>
        <end position="147"/>
    </location>
</feature>
<dbReference type="EMBL" id="LGTL01000006">
    <property type="protein sequence ID" value="KPA81776.1"/>
    <property type="molecule type" value="Genomic_DNA"/>
</dbReference>
<protein>
    <submittedName>
        <fullName evidence="2">Uncharacterized protein</fullName>
    </submittedName>
</protein>
<dbReference type="AlphaFoldDB" id="A0A0M9G475"/>
<accession>A0A0M9G475</accession>
<feature type="compositionally biased region" description="Low complexity" evidence="1">
    <location>
        <begin position="100"/>
        <end position="113"/>
    </location>
</feature>
<evidence type="ECO:0000313" key="2">
    <source>
        <dbReference type="EMBL" id="KPA81776.1"/>
    </source>
</evidence>
<evidence type="ECO:0000313" key="3">
    <source>
        <dbReference type="Proteomes" id="UP000037923"/>
    </source>
</evidence>
<reference evidence="2 3" key="1">
    <citation type="submission" date="2015-07" db="EMBL/GenBank/DDBJ databases">
        <title>High-quality genome of monoxenous trypanosomatid Leptomonas pyrrhocoris.</title>
        <authorList>
            <person name="Flegontov P."/>
            <person name="Butenko A."/>
            <person name="Firsov S."/>
            <person name="Vlcek C."/>
            <person name="Logacheva M.D."/>
            <person name="Field M."/>
            <person name="Filatov D."/>
            <person name="Flegontova O."/>
            <person name="Gerasimov E."/>
            <person name="Jackson A.P."/>
            <person name="Kelly S."/>
            <person name="Opperdoes F."/>
            <person name="O'Reilly A."/>
            <person name="Votypka J."/>
            <person name="Yurchenko V."/>
            <person name="Lukes J."/>
        </authorList>
    </citation>
    <scope>NUCLEOTIDE SEQUENCE [LARGE SCALE GENOMIC DNA]</scope>
    <source>
        <strain evidence="2">H10</strain>
    </source>
</reference>
<dbReference type="RefSeq" id="XP_015660215.1">
    <property type="nucleotide sequence ID" value="XM_015801595.1"/>
</dbReference>
<evidence type="ECO:0000256" key="1">
    <source>
        <dbReference type="SAM" id="MobiDB-lite"/>
    </source>
</evidence>
<dbReference type="VEuPathDB" id="TriTrypDB:LpyrH10_06_4260"/>